<keyword evidence="4 7" id="KW-0812">Transmembrane</keyword>
<evidence type="ECO:0000256" key="6">
    <source>
        <dbReference type="ARBA" id="ARBA00023136"/>
    </source>
</evidence>
<accession>A0A1I5LK60</accession>
<dbReference type="Proteomes" id="UP000199236">
    <property type="component" value="Unassembled WGS sequence"/>
</dbReference>
<organism evidence="9 10">
    <name type="scientific">Cohaesibacter marisflavi</name>
    <dbReference type="NCBI Taxonomy" id="655353"/>
    <lineage>
        <taxon>Bacteria</taxon>
        <taxon>Pseudomonadati</taxon>
        <taxon>Pseudomonadota</taxon>
        <taxon>Alphaproteobacteria</taxon>
        <taxon>Hyphomicrobiales</taxon>
        <taxon>Cohaesibacteraceae</taxon>
    </lineage>
</organism>
<dbReference type="CDD" id="cd06261">
    <property type="entry name" value="TM_PBP2"/>
    <property type="match status" value="1"/>
</dbReference>
<feature type="transmembrane region" description="Helical" evidence="7">
    <location>
        <begin position="252"/>
        <end position="272"/>
    </location>
</feature>
<dbReference type="Pfam" id="PF19300">
    <property type="entry name" value="BPD_transp_1_N"/>
    <property type="match status" value="1"/>
</dbReference>
<reference evidence="9 10" key="1">
    <citation type="submission" date="2016-10" db="EMBL/GenBank/DDBJ databases">
        <authorList>
            <person name="de Groot N.N."/>
        </authorList>
    </citation>
    <scope>NUCLEOTIDE SEQUENCE [LARGE SCALE GENOMIC DNA]</scope>
    <source>
        <strain evidence="9 10">CGMCC 1.9157</strain>
    </source>
</reference>
<dbReference type="InterPro" id="IPR000515">
    <property type="entry name" value="MetI-like"/>
</dbReference>
<sequence length="312" mass="33873">MAIQLFQRLVQAVILLFVISIVGFALLRLLPGDFAEVLLLAQMDGTLPDPATVTQFAQDNGFNDPMPVQYWHWLTDALGGDLGQSFITGEAVSSDMALRISRSLFLGVTSLATALILAIPIGFFCATHTGGWIDRALTALSVVGMSIPNFWLALLMALFFSLFLDLLPSSGHGTLAHVVLPALVIATSVTGVIARFVRARLLDELSQDYVRTANAKGMGRLRILLSHVVPNILPSTLTLTGLQFAKIFDGMIVVETIFAWPGIGSLLVESLFNRDYPLIQMCFLVIASGYVVINLVVDYLITLIDPRVRGAI</sequence>
<name>A0A1I5LK60_9HYPH</name>
<evidence type="ECO:0000256" key="3">
    <source>
        <dbReference type="ARBA" id="ARBA00022475"/>
    </source>
</evidence>
<dbReference type="SUPFAM" id="SSF161098">
    <property type="entry name" value="MetI-like"/>
    <property type="match status" value="1"/>
</dbReference>
<feature type="transmembrane region" description="Helical" evidence="7">
    <location>
        <begin position="175"/>
        <end position="197"/>
    </location>
</feature>
<dbReference type="Gene3D" id="1.10.3720.10">
    <property type="entry name" value="MetI-like"/>
    <property type="match status" value="1"/>
</dbReference>
<dbReference type="InterPro" id="IPR045621">
    <property type="entry name" value="BPD_transp_1_N"/>
</dbReference>
<protein>
    <submittedName>
        <fullName evidence="9">Peptide/nickel transport system permease protein</fullName>
    </submittedName>
</protein>
<keyword evidence="5 7" id="KW-1133">Transmembrane helix</keyword>
<evidence type="ECO:0000256" key="2">
    <source>
        <dbReference type="ARBA" id="ARBA00022448"/>
    </source>
</evidence>
<comment type="similarity">
    <text evidence="7">Belongs to the binding-protein-dependent transport system permease family.</text>
</comment>
<evidence type="ECO:0000256" key="5">
    <source>
        <dbReference type="ARBA" id="ARBA00022989"/>
    </source>
</evidence>
<dbReference type="PROSITE" id="PS50928">
    <property type="entry name" value="ABC_TM1"/>
    <property type="match status" value="1"/>
</dbReference>
<dbReference type="GO" id="GO:0055085">
    <property type="term" value="P:transmembrane transport"/>
    <property type="evidence" value="ECO:0007669"/>
    <property type="project" value="InterPro"/>
</dbReference>
<feature type="transmembrane region" description="Helical" evidence="7">
    <location>
        <begin position="104"/>
        <end position="125"/>
    </location>
</feature>
<dbReference type="EMBL" id="FOVR01000017">
    <property type="protein sequence ID" value="SFO97226.1"/>
    <property type="molecule type" value="Genomic_DNA"/>
</dbReference>
<keyword evidence="2 7" id="KW-0813">Transport</keyword>
<dbReference type="GO" id="GO:0005886">
    <property type="term" value="C:plasma membrane"/>
    <property type="evidence" value="ECO:0007669"/>
    <property type="project" value="UniProtKB-SubCell"/>
</dbReference>
<proteinExistence type="inferred from homology"/>
<evidence type="ECO:0000313" key="10">
    <source>
        <dbReference type="Proteomes" id="UP000199236"/>
    </source>
</evidence>
<feature type="transmembrane region" description="Helical" evidence="7">
    <location>
        <begin position="12"/>
        <end position="30"/>
    </location>
</feature>
<evidence type="ECO:0000259" key="8">
    <source>
        <dbReference type="PROSITE" id="PS50928"/>
    </source>
</evidence>
<dbReference type="STRING" id="655353.SAMN04488056_11716"/>
<dbReference type="PANTHER" id="PTHR43163">
    <property type="entry name" value="DIPEPTIDE TRANSPORT SYSTEM PERMEASE PROTEIN DPPB-RELATED"/>
    <property type="match status" value="1"/>
</dbReference>
<gene>
    <name evidence="9" type="ORF">SAMN04488056_11716</name>
</gene>
<evidence type="ECO:0000313" key="9">
    <source>
        <dbReference type="EMBL" id="SFO97226.1"/>
    </source>
</evidence>
<feature type="transmembrane region" description="Helical" evidence="7">
    <location>
        <begin position="137"/>
        <end position="163"/>
    </location>
</feature>
<dbReference type="RefSeq" id="WP_090075299.1">
    <property type="nucleotide sequence ID" value="NZ_FOVR01000017.1"/>
</dbReference>
<evidence type="ECO:0000256" key="4">
    <source>
        <dbReference type="ARBA" id="ARBA00022692"/>
    </source>
</evidence>
<comment type="subcellular location">
    <subcellularLocation>
        <location evidence="1 7">Cell membrane</location>
        <topology evidence="1 7">Multi-pass membrane protein</topology>
    </subcellularLocation>
</comment>
<feature type="transmembrane region" description="Helical" evidence="7">
    <location>
        <begin position="278"/>
        <end position="301"/>
    </location>
</feature>
<dbReference type="AlphaFoldDB" id="A0A1I5LK60"/>
<dbReference type="PANTHER" id="PTHR43163:SF6">
    <property type="entry name" value="DIPEPTIDE TRANSPORT SYSTEM PERMEASE PROTEIN DPPB-RELATED"/>
    <property type="match status" value="1"/>
</dbReference>
<dbReference type="OrthoDB" id="7834831at2"/>
<feature type="domain" description="ABC transmembrane type-1" evidence="8">
    <location>
        <begin position="100"/>
        <end position="297"/>
    </location>
</feature>
<keyword evidence="10" id="KW-1185">Reference proteome</keyword>
<keyword evidence="3" id="KW-1003">Cell membrane</keyword>
<dbReference type="InterPro" id="IPR035906">
    <property type="entry name" value="MetI-like_sf"/>
</dbReference>
<evidence type="ECO:0000256" key="1">
    <source>
        <dbReference type="ARBA" id="ARBA00004651"/>
    </source>
</evidence>
<dbReference type="Pfam" id="PF00528">
    <property type="entry name" value="BPD_transp_1"/>
    <property type="match status" value="1"/>
</dbReference>
<evidence type="ECO:0000256" key="7">
    <source>
        <dbReference type="RuleBase" id="RU363032"/>
    </source>
</evidence>
<keyword evidence="6 7" id="KW-0472">Membrane</keyword>